<dbReference type="OrthoDB" id="66599at2759"/>
<name>A0A0L8HHN7_OCTBM</name>
<protein>
    <submittedName>
        <fullName evidence="2">Uncharacterized protein</fullName>
    </submittedName>
</protein>
<keyword evidence="1" id="KW-0812">Transmembrane</keyword>
<sequence>MLIRAATMPQKIPFHVAHVSSQDKNYSATELNYHGPLNKGWQSIRLVFLKTIIYMLLLLLAYFH</sequence>
<evidence type="ECO:0000313" key="2">
    <source>
        <dbReference type="EMBL" id="KOF88773.1"/>
    </source>
</evidence>
<feature type="transmembrane region" description="Helical" evidence="1">
    <location>
        <begin position="46"/>
        <end position="63"/>
    </location>
</feature>
<dbReference type="AlphaFoldDB" id="A0A0L8HHN7"/>
<reference evidence="2" key="1">
    <citation type="submission" date="2015-07" db="EMBL/GenBank/DDBJ databases">
        <title>MeaNS - Measles Nucleotide Surveillance Program.</title>
        <authorList>
            <person name="Tran T."/>
            <person name="Druce J."/>
        </authorList>
    </citation>
    <scope>NUCLEOTIDE SEQUENCE</scope>
    <source>
        <strain evidence="2">UCB-OBI-ISO-001</strain>
        <tissue evidence="2">Gonad</tissue>
    </source>
</reference>
<proteinExistence type="predicted"/>
<accession>A0A0L8HHN7</accession>
<dbReference type="EMBL" id="KQ418112">
    <property type="protein sequence ID" value="KOF88773.1"/>
    <property type="molecule type" value="Genomic_DNA"/>
</dbReference>
<gene>
    <name evidence="2" type="ORF">OCBIM_22014276mg</name>
</gene>
<keyword evidence="1" id="KW-0472">Membrane</keyword>
<organism evidence="2">
    <name type="scientific">Octopus bimaculoides</name>
    <name type="common">California two-spotted octopus</name>
    <dbReference type="NCBI Taxonomy" id="37653"/>
    <lineage>
        <taxon>Eukaryota</taxon>
        <taxon>Metazoa</taxon>
        <taxon>Spiralia</taxon>
        <taxon>Lophotrochozoa</taxon>
        <taxon>Mollusca</taxon>
        <taxon>Cephalopoda</taxon>
        <taxon>Coleoidea</taxon>
        <taxon>Octopodiformes</taxon>
        <taxon>Octopoda</taxon>
        <taxon>Incirrata</taxon>
        <taxon>Octopodidae</taxon>
        <taxon>Octopus</taxon>
    </lineage>
</organism>
<evidence type="ECO:0000256" key="1">
    <source>
        <dbReference type="SAM" id="Phobius"/>
    </source>
</evidence>
<keyword evidence="1" id="KW-1133">Transmembrane helix</keyword>